<gene>
    <name evidence="1" type="ORF">GYMLUDRAFT_262494</name>
</gene>
<proteinExistence type="predicted"/>
<keyword evidence="2" id="KW-1185">Reference proteome</keyword>
<sequence length="396" mass="40196">MADGDFLRLCRFGNVPTTDTGNESHLRRPWCVLNREVGPSPSLYPGPACPSIDIMAAGGASFCRALLATAIPTINAGSTGDGGDGSFNLGGLTSYVSCAGNYTLPTATLTLLPPSTTRIPSLISVLICGEAGSSLGGSGTGGPGSFGRIIISRLHHPARRQIIIRGHGMRGGFREGASGGAGGAHTPTLALLTGSSGLDGRMSGGGIVTCGDLHTRFINDMETQTGSRWALPCDGPGSGGLVKEGDHVEWEWCTAGTINGSNNIDNGGGRLSSHSVSPDFLVLITIFRSNPIQLPVLTLPFDAGITPAIGQGSHLHAVPSVSRSRSWCRAPSPYPGPASLDINSVTGGFGVGPQKTPRTRSGNGVSILTSTSPPLHGRAIAVLTISASSVGGGGDG</sequence>
<dbReference type="EMBL" id="KN834785">
    <property type="protein sequence ID" value="KIK58458.1"/>
    <property type="molecule type" value="Genomic_DNA"/>
</dbReference>
<dbReference type="Proteomes" id="UP000053593">
    <property type="component" value="Unassembled WGS sequence"/>
</dbReference>
<accession>A0A0D0CS24</accession>
<protein>
    <submittedName>
        <fullName evidence="1">Uncharacterized protein</fullName>
    </submittedName>
</protein>
<dbReference type="HOGENOM" id="CLU_696492_0_0_1"/>
<reference evidence="1 2" key="1">
    <citation type="submission" date="2014-04" db="EMBL/GenBank/DDBJ databases">
        <title>Evolutionary Origins and Diversification of the Mycorrhizal Mutualists.</title>
        <authorList>
            <consortium name="DOE Joint Genome Institute"/>
            <consortium name="Mycorrhizal Genomics Consortium"/>
            <person name="Kohler A."/>
            <person name="Kuo A."/>
            <person name="Nagy L.G."/>
            <person name="Floudas D."/>
            <person name="Copeland A."/>
            <person name="Barry K.W."/>
            <person name="Cichocki N."/>
            <person name="Veneault-Fourrey C."/>
            <person name="LaButti K."/>
            <person name="Lindquist E.A."/>
            <person name="Lipzen A."/>
            <person name="Lundell T."/>
            <person name="Morin E."/>
            <person name="Murat C."/>
            <person name="Riley R."/>
            <person name="Ohm R."/>
            <person name="Sun H."/>
            <person name="Tunlid A."/>
            <person name="Henrissat B."/>
            <person name="Grigoriev I.V."/>
            <person name="Hibbett D.S."/>
            <person name="Martin F."/>
        </authorList>
    </citation>
    <scope>NUCLEOTIDE SEQUENCE [LARGE SCALE GENOMIC DNA]</scope>
    <source>
        <strain evidence="1 2">FD-317 M1</strain>
    </source>
</reference>
<dbReference type="AlphaFoldDB" id="A0A0D0CS24"/>
<evidence type="ECO:0000313" key="2">
    <source>
        <dbReference type="Proteomes" id="UP000053593"/>
    </source>
</evidence>
<evidence type="ECO:0000313" key="1">
    <source>
        <dbReference type="EMBL" id="KIK58458.1"/>
    </source>
</evidence>
<name>A0A0D0CS24_9AGAR</name>
<organism evidence="1 2">
    <name type="scientific">Collybiopsis luxurians FD-317 M1</name>
    <dbReference type="NCBI Taxonomy" id="944289"/>
    <lineage>
        <taxon>Eukaryota</taxon>
        <taxon>Fungi</taxon>
        <taxon>Dikarya</taxon>
        <taxon>Basidiomycota</taxon>
        <taxon>Agaricomycotina</taxon>
        <taxon>Agaricomycetes</taxon>
        <taxon>Agaricomycetidae</taxon>
        <taxon>Agaricales</taxon>
        <taxon>Marasmiineae</taxon>
        <taxon>Omphalotaceae</taxon>
        <taxon>Collybiopsis</taxon>
        <taxon>Collybiopsis luxurians</taxon>
    </lineage>
</organism>